<dbReference type="Gene3D" id="3.40.50.880">
    <property type="match status" value="1"/>
</dbReference>
<proteinExistence type="predicted"/>
<dbReference type="EMBL" id="VGJX01000456">
    <property type="protein sequence ID" value="MBM3275133.1"/>
    <property type="molecule type" value="Genomic_DNA"/>
</dbReference>
<organism evidence="1 2">
    <name type="scientific">Candidatus Tanganyikabacteria bacterium</name>
    <dbReference type="NCBI Taxonomy" id="2961651"/>
    <lineage>
        <taxon>Bacteria</taxon>
        <taxon>Bacillati</taxon>
        <taxon>Candidatus Sericytochromatia</taxon>
        <taxon>Candidatus Tanganyikabacteria</taxon>
    </lineage>
</organism>
<evidence type="ECO:0000313" key="1">
    <source>
        <dbReference type="EMBL" id="MBM3275133.1"/>
    </source>
</evidence>
<dbReference type="InterPro" id="IPR029062">
    <property type="entry name" value="Class_I_gatase-like"/>
</dbReference>
<evidence type="ECO:0000313" key="2">
    <source>
        <dbReference type="Proteomes" id="UP000703893"/>
    </source>
</evidence>
<sequence>MLTPEPGRRGHLILIGGAEAKEIDSPILASVVDLAGGRNARLVVVPTASLNAEAKWQTYSRLFRLLGAAEVSYLPIDTREEANDPEHAKL</sequence>
<dbReference type="PANTHER" id="PTHR36175:SF1">
    <property type="entry name" value="CYANOPHYCINASE"/>
    <property type="match status" value="1"/>
</dbReference>
<gene>
    <name evidence="1" type="ORF">FJZ00_08260</name>
</gene>
<reference evidence="1 2" key="1">
    <citation type="submission" date="2019-03" db="EMBL/GenBank/DDBJ databases">
        <title>Lake Tanganyika Metagenome-Assembled Genomes (MAGs).</title>
        <authorList>
            <person name="Tran P."/>
        </authorList>
    </citation>
    <scope>NUCLEOTIDE SEQUENCE [LARGE SCALE GENOMIC DNA]</scope>
    <source>
        <strain evidence="1">K_DeepCast_65m_m2_236</strain>
    </source>
</reference>
<feature type="non-terminal residue" evidence="1">
    <location>
        <position position="90"/>
    </location>
</feature>
<comment type="caution">
    <text evidence="1">The sequence shown here is derived from an EMBL/GenBank/DDBJ whole genome shotgun (WGS) entry which is preliminary data.</text>
</comment>
<name>A0A938BN94_9BACT</name>
<dbReference type="PANTHER" id="PTHR36175">
    <property type="entry name" value="CYANOPHYCINASE"/>
    <property type="match status" value="1"/>
</dbReference>
<dbReference type="AlphaFoldDB" id="A0A938BN94"/>
<dbReference type="Proteomes" id="UP000703893">
    <property type="component" value="Unassembled WGS sequence"/>
</dbReference>
<protein>
    <submittedName>
        <fullName evidence="1">Cyanophycinase</fullName>
    </submittedName>
</protein>
<accession>A0A938BN94</accession>